<dbReference type="InterPro" id="IPR016024">
    <property type="entry name" value="ARM-type_fold"/>
</dbReference>
<name>T2M3X1_HYDVU</name>
<dbReference type="GO" id="GO:0005930">
    <property type="term" value="C:axoneme"/>
    <property type="evidence" value="ECO:0007669"/>
    <property type="project" value="TreeGrafter"/>
</dbReference>
<accession>T2M3X1</accession>
<dbReference type="FunFam" id="1.25.40.470:FF:000008">
    <property type="entry name" value="Intraflagellar transport protein 172 homolog"/>
    <property type="match status" value="1"/>
</dbReference>
<feature type="domain" description="IF140/IFT172/WDR19 TPR" evidence="11">
    <location>
        <begin position="1034"/>
        <end position="1272"/>
    </location>
</feature>
<evidence type="ECO:0000256" key="6">
    <source>
        <dbReference type="ARBA" id="ARBA00023069"/>
    </source>
</evidence>
<keyword evidence="4" id="KW-0677">Repeat</keyword>
<evidence type="ECO:0000313" key="12">
    <source>
        <dbReference type="EMBL" id="CDG66751.1"/>
    </source>
</evidence>
<dbReference type="InterPro" id="IPR056168">
    <property type="entry name" value="TPR_IF140/IFT172/WDR19"/>
</dbReference>
<evidence type="ECO:0000256" key="1">
    <source>
        <dbReference type="ARBA" id="ARBA00004138"/>
    </source>
</evidence>
<comment type="subcellular location">
    <subcellularLocation>
        <location evidence="1">Cell projection</location>
        <location evidence="1">Cilium</location>
    </subcellularLocation>
</comment>
<evidence type="ECO:0000256" key="2">
    <source>
        <dbReference type="ARBA" id="ARBA00022473"/>
    </source>
</evidence>
<dbReference type="InterPro" id="IPR011990">
    <property type="entry name" value="TPR-like_helical_dom_sf"/>
</dbReference>
<evidence type="ECO:0000259" key="10">
    <source>
        <dbReference type="Pfam" id="PF23387"/>
    </source>
</evidence>
<dbReference type="GO" id="GO:0042073">
    <property type="term" value="P:intraciliary transport"/>
    <property type="evidence" value="ECO:0007669"/>
    <property type="project" value="TreeGrafter"/>
</dbReference>
<sequence>MSKNTSTNRLREFMGNGFAILNSDSAIQKIKEQLGNCAISAVDPTQKFLSLIQRTLSKLKKHKKLDKKTYGKIYPSDAISPRLYGCIKAYKSEKSYPMQIIVSTIGTPPHKLSQHLVEITQPTLSKNECRVKNSSLFVSAAKQWFINDEVQVSFDVIILYLSVPLDKATTTVSDMLNKDRDDLIQRTKLSLVRIADLKTNKSQTAYGTGIYCVSLCANTTGKGILSGHADGAIVRYMFDENGTGFSQGQVVKHSCPPYSLCWGSSIMAAGCDKRIVAYSKEGKILQTFDYSKDLDEKEFTVAVTSPSGQSIVIGSFDRLRVFNWSPRKTLWEESKSKEMKNLYTISSLSWKRDGSKLLVGTLCGGVELFDCCLKRSVYKDKFEMTYVGLSQVIVKNLENGKRVVLKSHYGYEIDEVKIMGKDRFLVAHTTETLLVGDLNENKLSEVPWHNSGGNEKFFFENENVCMVFNAGELSLVEYGQNEVLATVRTEFINPHLISVRLNERKIKDQDDNKKLAYLIDLKTICVMNLKSGMALANVTHDTKIDWLEMNETGRKLLFRDKKLRLYLADIQTEAKTIISNYCSYVQWVPMSDVVVSQSRSDLCVWYNIDSPDRVTMFPIKGDIIDLEKADGKTNVLVHEGVQTVSYTLDEGLIEFGTAIEDCDYDRAVAFLENLELSPETEAMWKTLTKVAMEKKQLFIAERCYAALGDISRARFLHNINDLIDEISCTTAGDPMYHPSVSAKLAMFEKQFKLAESIYLEQGLVDEAMEMYQELHKWDEALAIAEAKRHPELEALQTTYFQWLMKSGQEEKAGEVKENNGEYGEAINLYLKANLPARAARLALRIPSLSSDNQLLERIALSLLKGSFYEKAGELFEKTNSYQRALEAYRKGKAYRRAVELARSSFPKEVIRLEEEWGDYLISQKQLDAAINHFIEAGCSVKAIEAAIQSRQWNKAVQIVELQDEEIADKYYPILAKHYAQIQQFQLAERFYVQAGLTREAVEMYTKANKYDEAHKLAIRCMNPEEVSNLYISQAEHLESQGKYKEAEKLYITVDEADMAINMYRKAKMYDQMINLVKIHHEDLITDTHIHLAKELESERQYTLAEHHYLEAEDWKAAVNMYRGQELWEDAFRVAKQYGGVNSSKQVAFLWAKTLSGDSAIKLLQKFNMLDSCIEYATDTAQFDFAFELARTSSKEKISEIHAKYAMFLEDEGRFKEAEEQFIKAGKPKEAVLMYVHQVDWTNATRVAEQHDPNSLVDVLIAQAKISFDKKNYEEGESFLLRAQRPEIAIKFYRENNMWQDVLRIAKEYLPHKLNSLQDEYEKVASMRAESFISQGRDWETRAEYNRAIDLYLKVTPEMTNKKELLEKVYSKAVELAVKFSKDRAISVTQEVCKRLLTLELYETASDLYSVVKMHKEAINACISGELWQQARSIASDIAPKYEEYVEEKYVEYLKSKQMAEKLIGVDVIAALDMYVEQGAWAKCIEQAKKQSFEVLTKYVTLYAAHLIKEGNLEGALSLFVEHGAPPNQQNFNVYKRLVEDLFAKPGLSGADSYQVWANLRSMLYDLKPTNPAIMKIFNTMLLVAHYYAVRAAVTPHKALVKIFLCLLDFFKAASEIIRTKISVSLLRYSDMIPCDKAFYEAGIDCKAVGWDNMAFVFLNRYLDISEGIEEGNLDSVDNTDFTDTDIPMEVSVPEAQFVAVYQREEVKEWVLAISMDQKVEQNLPIDNRNTFEASLITPKTGETALPCVISGYPVLTNGIEFKKPNKMANKDDWNKFVMATKVSRSPECQQVLHFLSQWCGFSQNANFSFT</sequence>
<keyword evidence="3" id="KW-0853">WD repeat</keyword>
<dbReference type="SUPFAM" id="SSF48371">
    <property type="entry name" value="ARM repeat"/>
    <property type="match status" value="1"/>
</dbReference>
<dbReference type="PANTHER" id="PTHR15722:SF2">
    <property type="entry name" value="INTRAFLAGELLAR TRANSPORT PROTEIN 172 HOMOLOG"/>
    <property type="match status" value="1"/>
</dbReference>
<dbReference type="SUPFAM" id="SSF69322">
    <property type="entry name" value="Tricorn protease domain 2"/>
    <property type="match status" value="1"/>
</dbReference>
<organism evidence="12">
    <name type="scientific">Hydra vulgaris</name>
    <name type="common">Hydra</name>
    <name type="synonym">Hydra attenuata</name>
    <dbReference type="NCBI Taxonomy" id="6087"/>
    <lineage>
        <taxon>Eukaryota</taxon>
        <taxon>Metazoa</taxon>
        <taxon>Cnidaria</taxon>
        <taxon>Hydrozoa</taxon>
        <taxon>Hydroidolina</taxon>
        <taxon>Anthoathecata</taxon>
        <taxon>Aplanulata</taxon>
        <taxon>Hydridae</taxon>
        <taxon>Hydra</taxon>
    </lineage>
</organism>
<feature type="domain" description="IFT80/172/WDR35 TPR" evidence="10">
    <location>
        <begin position="683"/>
        <end position="813"/>
    </location>
</feature>
<evidence type="ECO:0000256" key="4">
    <source>
        <dbReference type="ARBA" id="ARBA00022737"/>
    </source>
</evidence>
<dbReference type="EMBL" id="HAAD01000519">
    <property type="protein sequence ID" value="CDG66751.1"/>
    <property type="molecule type" value="mRNA"/>
</dbReference>
<evidence type="ECO:0000256" key="8">
    <source>
        <dbReference type="ARBA" id="ARBA00038130"/>
    </source>
</evidence>
<proteinExistence type="evidence at transcript level"/>
<dbReference type="PANTHER" id="PTHR15722">
    <property type="entry name" value="IFT140/172-RELATED"/>
    <property type="match status" value="1"/>
</dbReference>
<dbReference type="FunFam" id="2.130.10.10:FF:001535">
    <property type="entry name" value="Intraflagellar transport protein 172 homolog"/>
    <property type="match status" value="1"/>
</dbReference>
<dbReference type="Gene3D" id="2.130.10.10">
    <property type="entry name" value="YVTN repeat-like/Quinoprotein amine dehydrogenase"/>
    <property type="match status" value="1"/>
</dbReference>
<dbReference type="Pfam" id="PF23387">
    <property type="entry name" value="TPR_IFT80_172"/>
    <property type="match status" value="1"/>
</dbReference>
<keyword evidence="6" id="KW-0969">Cilium</keyword>
<keyword evidence="7" id="KW-0966">Cell projection</keyword>
<reference evidence="12" key="1">
    <citation type="journal article" date="2013" name="Genome Biol. Evol.">
        <title>Punctuated emergences of genetic and phenotypic innovations in eumetazoan, bilaterian, euteleostome, and hominidae ancestors.</title>
        <authorList>
            <person name="Wenger Y."/>
            <person name="Galliot B."/>
        </authorList>
    </citation>
    <scope>NUCLEOTIDE SEQUENCE</scope>
    <source>
        <tissue evidence="12">Whole animals</tissue>
    </source>
</reference>
<dbReference type="GO" id="GO:0036064">
    <property type="term" value="C:ciliary basal body"/>
    <property type="evidence" value="ECO:0007669"/>
    <property type="project" value="TreeGrafter"/>
</dbReference>
<dbReference type="SUPFAM" id="SSF48452">
    <property type="entry name" value="TPR-like"/>
    <property type="match status" value="1"/>
</dbReference>
<evidence type="ECO:0000256" key="3">
    <source>
        <dbReference type="ARBA" id="ARBA00022574"/>
    </source>
</evidence>
<dbReference type="Pfam" id="PF24762">
    <property type="entry name" value="TPR_IF140-IFT172"/>
    <property type="match status" value="1"/>
</dbReference>
<keyword evidence="12" id="KW-0282">Flagellum</keyword>
<dbReference type="FunFam" id="1.25.40.470:FF:000012">
    <property type="entry name" value="intraflagellar transport protein 172 homolog"/>
    <property type="match status" value="1"/>
</dbReference>
<dbReference type="InterPro" id="IPR056157">
    <property type="entry name" value="TPR_IFT80_172_dom"/>
</dbReference>
<dbReference type="OrthoDB" id="2186662at2759"/>
<comment type="similarity">
    <text evidence="8">Belongs to the IFT172 family.</text>
</comment>
<evidence type="ECO:0000259" key="11">
    <source>
        <dbReference type="Pfam" id="PF24762"/>
    </source>
</evidence>
<evidence type="ECO:0000256" key="5">
    <source>
        <dbReference type="ARBA" id="ARBA00022803"/>
    </source>
</evidence>
<dbReference type="FunFam" id="1.25.40.470:FF:000013">
    <property type="entry name" value="intraflagellar transport protein 172 homolog"/>
    <property type="match status" value="1"/>
</dbReference>
<dbReference type="Gene3D" id="1.25.40.470">
    <property type="match status" value="4"/>
</dbReference>
<evidence type="ECO:0000256" key="9">
    <source>
        <dbReference type="ARBA" id="ARBA00073483"/>
    </source>
</evidence>
<protein>
    <recommendedName>
        <fullName evidence="9">Intraflagellar transport protein 172 homolog</fullName>
    </recommendedName>
</protein>
<dbReference type="GO" id="GO:0030992">
    <property type="term" value="C:intraciliary transport particle B"/>
    <property type="evidence" value="ECO:0007669"/>
    <property type="project" value="TreeGrafter"/>
</dbReference>
<keyword evidence="5" id="KW-0802">TPR repeat</keyword>
<dbReference type="InterPro" id="IPR015943">
    <property type="entry name" value="WD40/YVTN_repeat-like_dom_sf"/>
</dbReference>
<keyword evidence="2" id="KW-0217">Developmental protein</keyword>
<gene>
    <name evidence="12" type="primary">IFT172</name>
</gene>
<feature type="non-terminal residue" evidence="12">
    <location>
        <position position="1"/>
    </location>
</feature>
<evidence type="ECO:0000256" key="7">
    <source>
        <dbReference type="ARBA" id="ARBA00023273"/>
    </source>
</evidence>